<dbReference type="NCBIfam" id="TIGR02976">
    <property type="entry name" value="phageshock_pspB"/>
    <property type="match status" value="1"/>
</dbReference>
<sequence length="89" mass="10357">MSTMMFFFIPTVIFLTVVVPIWLVLHYWTRARLNKGLSDDERHELEEALAVAERLEQRVATLETILDSEHAGWRTARDEDGPTRRSARS</sequence>
<dbReference type="GO" id="GO:0006355">
    <property type="term" value="P:regulation of DNA-templated transcription"/>
    <property type="evidence" value="ECO:0007669"/>
    <property type="project" value="InterPro"/>
</dbReference>
<keyword evidence="4" id="KW-1185">Reference proteome</keyword>
<dbReference type="InterPro" id="IPR009554">
    <property type="entry name" value="Phageshock_PspB"/>
</dbReference>
<evidence type="ECO:0000313" key="4">
    <source>
        <dbReference type="Proteomes" id="UP000599578"/>
    </source>
</evidence>
<feature type="coiled-coil region" evidence="1">
    <location>
        <begin position="38"/>
        <end position="65"/>
    </location>
</feature>
<evidence type="ECO:0000256" key="1">
    <source>
        <dbReference type="SAM" id="Coils"/>
    </source>
</evidence>
<comment type="caution">
    <text evidence="3">The sequence shown here is derived from an EMBL/GenBank/DDBJ whole genome shotgun (WGS) entry which is preliminary data.</text>
</comment>
<accession>A0A918DYN4</accession>
<dbReference type="Proteomes" id="UP000599578">
    <property type="component" value="Unassembled WGS sequence"/>
</dbReference>
<dbReference type="Pfam" id="PF06667">
    <property type="entry name" value="PspB"/>
    <property type="match status" value="1"/>
</dbReference>
<reference evidence="3 4" key="1">
    <citation type="journal article" date="2014" name="Int. J. Syst. Evol. Microbiol.">
        <title>Complete genome sequence of Corynebacterium casei LMG S-19264T (=DSM 44701T), isolated from a smear-ripened cheese.</title>
        <authorList>
            <consortium name="US DOE Joint Genome Institute (JGI-PGF)"/>
            <person name="Walter F."/>
            <person name="Albersmeier A."/>
            <person name="Kalinowski J."/>
            <person name="Ruckert C."/>
        </authorList>
    </citation>
    <scope>NUCLEOTIDE SEQUENCE [LARGE SCALE GENOMIC DNA]</scope>
    <source>
        <strain evidence="3 4">CGMCC 1.7286</strain>
    </source>
</reference>
<keyword evidence="1" id="KW-0175">Coiled coil</keyword>
<proteinExistence type="predicted"/>
<evidence type="ECO:0000313" key="3">
    <source>
        <dbReference type="EMBL" id="GGO88435.1"/>
    </source>
</evidence>
<keyword evidence="2" id="KW-0812">Transmembrane</keyword>
<protein>
    <recommendedName>
        <fullName evidence="5">Phage shock protein B</fullName>
    </recommendedName>
</protein>
<dbReference type="GO" id="GO:0009271">
    <property type="term" value="P:phage shock"/>
    <property type="evidence" value="ECO:0007669"/>
    <property type="project" value="InterPro"/>
</dbReference>
<organism evidence="3 4">
    <name type="scientific">Marinobacterium nitratireducens</name>
    <dbReference type="NCBI Taxonomy" id="518897"/>
    <lineage>
        <taxon>Bacteria</taxon>
        <taxon>Pseudomonadati</taxon>
        <taxon>Pseudomonadota</taxon>
        <taxon>Gammaproteobacteria</taxon>
        <taxon>Oceanospirillales</taxon>
        <taxon>Oceanospirillaceae</taxon>
        <taxon>Marinobacterium</taxon>
    </lineage>
</organism>
<dbReference type="AlphaFoldDB" id="A0A918DYN4"/>
<dbReference type="NCBIfam" id="NF006993">
    <property type="entry name" value="PRK09458.1"/>
    <property type="match status" value="1"/>
</dbReference>
<keyword evidence="2" id="KW-1133">Transmembrane helix</keyword>
<gene>
    <name evidence="3" type="ORF">GCM10011348_43890</name>
</gene>
<name>A0A918DYN4_9GAMM</name>
<dbReference type="EMBL" id="BMLT01000017">
    <property type="protein sequence ID" value="GGO88435.1"/>
    <property type="molecule type" value="Genomic_DNA"/>
</dbReference>
<evidence type="ECO:0000256" key="2">
    <source>
        <dbReference type="SAM" id="Phobius"/>
    </source>
</evidence>
<feature type="transmembrane region" description="Helical" evidence="2">
    <location>
        <begin position="6"/>
        <end position="28"/>
    </location>
</feature>
<keyword evidence="2" id="KW-0472">Membrane</keyword>
<evidence type="ECO:0008006" key="5">
    <source>
        <dbReference type="Google" id="ProtNLM"/>
    </source>
</evidence>
<dbReference type="RefSeq" id="WP_188862786.1">
    <property type="nucleotide sequence ID" value="NZ_BMLT01000017.1"/>
</dbReference>